<keyword evidence="3" id="KW-0804">Transcription</keyword>
<sequence length="161" mass="18262">MNIGELAKRTGLTNSRIRFYERAGLLKTVERLPNGYRTYPPEAVLMLELITTAQNAGFSLDEIRSLLPSDLEQWDHPVLIDTLRRKVADIGRLEARLAQSKEQLVALIKDIEARPDDIDCAANARRVLSQLLGKEMERPTVTVGDVKLFGKTRRRRRPRAG</sequence>
<evidence type="ECO:0000259" key="5">
    <source>
        <dbReference type="PROSITE" id="PS50937"/>
    </source>
</evidence>
<reference evidence="6 7" key="1">
    <citation type="submission" date="2023-04" db="EMBL/GenBank/DDBJ databases">
        <title>Australian commercial rhizobial inoculants.</title>
        <authorList>
            <person name="Kohlmeier M.G."/>
            <person name="O'Hara G.W."/>
            <person name="Colombi E."/>
            <person name="Ramsay J.P."/>
            <person name="Terpolilli J."/>
        </authorList>
    </citation>
    <scope>NUCLEOTIDE SEQUENCE [LARGE SCALE GENOMIC DNA]</scope>
    <source>
        <strain evidence="6 7">CB627</strain>
    </source>
</reference>
<dbReference type="Proteomes" id="UP001221546">
    <property type="component" value="Chromosome"/>
</dbReference>
<name>A0ABY8JRG4_9BRAD</name>
<dbReference type="PROSITE" id="PS50937">
    <property type="entry name" value="HTH_MERR_2"/>
    <property type="match status" value="1"/>
</dbReference>
<feature type="coiled-coil region" evidence="4">
    <location>
        <begin position="83"/>
        <end position="110"/>
    </location>
</feature>
<dbReference type="EMBL" id="CP121646">
    <property type="protein sequence ID" value="WFU68315.1"/>
    <property type="molecule type" value="Genomic_DNA"/>
</dbReference>
<organism evidence="6 7">
    <name type="scientific">Bradyrhizobium brasilense</name>
    <dbReference type="NCBI Taxonomy" id="1419277"/>
    <lineage>
        <taxon>Bacteria</taxon>
        <taxon>Pseudomonadati</taxon>
        <taxon>Pseudomonadota</taxon>
        <taxon>Alphaproteobacteria</taxon>
        <taxon>Hyphomicrobiales</taxon>
        <taxon>Nitrobacteraceae</taxon>
        <taxon>Bradyrhizobium</taxon>
    </lineage>
</organism>
<dbReference type="InterPro" id="IPR047057">
    <property type="entry name" value="MerR_fam"/>
</dbReference>
<dbReference type="InterPro" id="IPR000551">
    <property type="entry name" value="MerR-type_HTH_dom"/>
</dbReference>
<protein>
    <submittedName>
        <fullName evidence="6">MerR family transcriptional regulator</fullName>
    </submittedName>
</protein>
<dbReference type="Pfam" id="PF13411">
    <property type="entry name" value="MerR_1"/>
    <property type="match status" value="1"/>
</dbReference>
<accession>A0ABY8JRG4</accession>
<keyword evidence="4" id="KW-0175">Coiled coil</keyword>
<keyword evidence="7" id="KW-1185">Reference proteome</keyword>
<dbReference type="SMART" id="SM00422">
    <property type="entry name" value="HTH_MERR"/>
    <property type="match status" value="1"/>
</dbReference>
<evidence type="ECO:0000256" key="4">
    <source>
        <dbReference type="SAM" id="Coils"/>
    </source>
</evidence>
<dbReference type="PANTHER" id="PTHR30204">
    <property type="entry name" value="REDOX-CYCLING DRUG-SENSING TRANSCRIPTIONAL ACTIVATOR SOXR"/>
    <property type="match status" value="1"/>
</dbReference>
<dbReference type="InterPro" id="IPR009061">
    <property type="entry name" value="DNA-bd_dom_put_sf"/>
</dbReference>
<evidence type="ECO:0000256" key="2">
    <source>
        <dbReference type="ARBA" id="ARBA00023125"/>
    </source>
</evidence>
<gene>
    <name evidence="6" type="ORF">QA636_38650</name>
</gene>
<dbReference type="RefSeq" id="WP_076824976.1">
    <property type="nucleotide sequence ID" value="NZ_CP121646.1"/>
</dbReference>
<dbReference type="PROSITE" id="PS00552">
    <property type="entry name" value="HTH_MERR_1"/>
    <property type="match status" value="1"/>
</dbReference>
<dbReference type="Gene3D" id="1.10.1660.10">
    <property type="match status" value="1"/>
</dbReference>
<dbReference type="PANTHER" id="PTHR30204:SF94">
    <property type="entry name" value="HEAVY METAL-DEPENDENT TRANSCRIPTIONAL REGULATOR HI_0293-RELATED"/>
    <property type="match status" value="1"/>
</dbReference>
<dbReference type="SUPFAM" id="SSF46955">
    <property type="entry name" value="Putative DNA-binding domain"/>
    <property type="match status" value="1"/>
</dbReference>
<evidence type="ECO:0000256" key="3">
    <source>
        <dbReference type="ARBA" id="ARBA00023163"/>
    </source>
</evidence>
<proteinExistence type="predicted"/>
<feature type="domain" description="HTH merR-type" evidence="5">
    <location>
        <begin position="1"/>
        <end position="69"/>
    </location>
</feature>
<dbReference type="PRINTS" id="PR00040">
    <property type="entry name" value="HTHMERR"/>
</dbReference>
<keyword evidence="2" id="KW-0238">DNA-binding</keyword>
<evidence type="ECO:0000256" key="1">
    <source>
        <dbReference type="ARBA" id="ARBA00023015"/>
    </source>
</evidence>
<evidence type="ECO:0000313" key="6">
    <source>
        <dbReference type="EMBL" id="WFU68315.1"/>
    </source>
</evidence>
<evidence type="ECO:0000313" key="7">
    <source>
        <dbReference type="Proteomes" id="UP001221546"/>
    </source>
</evidence>
<keyword evidence="1" id="KW-0805">Transcription regulation</keyword>